<proteinExistence type="predicted"/>
<sequence length="225" mass="25403">MASQFANEDRASLHLFFADDTLLFGHATTSEALHFRYAIRLYEKVSGQQINPKKSGIFFIPNTDLSTISAILSILGMPQVTGHGKYLGLPSIVGKSKKEVFACIKDKVWYKLQGWKERHLSQAGEETLIKKKDLDEITVLGDASSVILTTLGDAICPIHCLSVYEDIMRLKLSAPNTSFYWTRRCLNCVAHELAFFAKNMSVLELYWDRSPPFLVQSPLDDFQHN</sequence>
<evidence type="ECO:0008006" key="3">
    <source>
        <dbReference type="Google" id="ProtNLM"/>
    </source>
</evidence>
<organism evidence="1 2">
    <name type="scientific">Rehmannia glutinosa</name>
    <name type="common">Chinese foxglove</name>
    <dbReference type="NCBI Taxonomy" id="99300"/>
    <lineage>
        <taxon>Eukaryota</taxon>
        <taxon>Viridiplantae</taxon>
        <taxon>Streptophyta</taxon>
        <taxon>Embryophyta</taxon>
        <taxon>Tracheophyta</taxon>
        <taxon>Spermatophyta</taxon>
        <taxon>Magnoliopsida</taxon>
        <taxon>eudicotyledons</taxon>
        <taxon>Gunneridae</taxon>
        <taxon>Pentapetalae</taxon>
        <taxon>asterids</taxon>
        <taxon>lamiids</taxon>
        <taxon>Lamiales</taxon>
        <taxon>Orobanchaceae</taxon>
        <taxon>Rehmannieae</taxon>
        <taxon>Rehmannia</taxon>
    </lineage>
</organism>
<dbReference type="PANTHER" id="PTHR33116">
    <property type="entry name" value="REVERSE TRANSCRIPTASE ZINC-BINDING DOMAIN-CONTAINING PROTEIN-RELATED-RELATED"/>
    <property type="match status" value="1"/>
</dbReference>
<reference evidence="1 2" key="1">
    <citation type="journal article" date="2021" name="Comput. Struct. Biotechnol. J.">
        <title>De novo genome assembly of the potent medicinal plant Rehmannia glutinosa using nanopore technology.</title>
        <authorList>
            <person name="Ma L."/>
            <person name="Dong C."/>
            <person name="Song C."/>
            <person name="Wang X."/>
            <person name="Zheng X."/>
            <person name="Niu Y."/>
            <person name="Chen S."/>
            <person name="Feng W."/>
        </authorList>
    </citation>
    <scope>NUCLEOTIDE SEQUENCE [LARGE SCALE GENOMIC DNA]</scope>
    <source>
        <strain evidence="1">DH-2019</strain>
    </source>
</reference>
<keyword evidence="2" id="KW-1185">Reference proteome</keyword>
<dbReference type="PANTHER" id="PTHR33116:SF86">
    <property type="entry name" value="REVERSE TRANSCRIPTASE DOMAIN-CONTAINING PROTEIN"/>
    <property type="match status" value="1"/>
</dbReference>
<comment type="caution">
    <text evidence="1">The sequence shown here is derived from an EMBL/GenBank/DDBJ whole genome shotgun (WGS) entry which is preliminary data.</text>
</comment>
<dbReference type="EMBL" id="JABTTQ020001020">
    <property type="protein sequence ID" value="KAK6136712.1"/>
    <property type="molecule type" value="Genomic_DNA"/>
</dbReference>
<accession>A0ABR0VN78</accession>
<gene>
    <name evidence="1" type="ORF">DH2020_029540</name>
</gene>
<evidence type="ECO:0000313" key="2">
    <source>
        <dbReference type="Proteomes" id="UP001318860"/>
    </source>
</evidence>
<name>A0ABR0VN78_REHGL</name>
<evidence type="ECO:0000313" key="1">
    <source>
        <dbReference type="EMBL" id="KAK6136712.1"/>
    </source>
</evidence>
<protein>
    <recommendedName>
        <fullName evidence="3">Reverse transcriptase domain-containing protein</fullName>
    </recommendedName>
</protein>
<dbReference type="Proteomes" id="UP001318860">
    <property type="component" value="Unassembled WGS sequence"/>
</dbReference>